<gene>
    <name evidence="1" type="ORF">OXU80_09085</name>
</gene>
<dbReference type="Proteomes" id="UP001163223">
    <property type="component" value="Chromosome"/>
</dbReference>
<evidence type="ECO:0000313" key="1">
    <source>
        <dbReference type="EMBL" id="WAJ30338.1"/>
    </source>
</evidence>
<keyword evidence="2" id="KW-1185">Reference proteome</keyword>
<protein>
    <submittedName>
        <fullName evidence="1">ATP-binding protein</fullName>
    </submittedName>
</protein>
<evidence type="ECO:0000313" key="2">
    <source>
        <dbReference type="Proteomes" id="UP001163223"/>
    </source>
</evidence>
<keyword evidence="1" id="KW-0067">ATP-binding</keyword>
<reference evidence="1" key="1">
    <citation type="submission" date="2022-11" db="EMBL/GenBank/DDBJ databases">
        <title>beta-Carotene-producing bacterium, Jeongeuplla avenae sp. nov., alleviates the salt stress of Arabidopsis seedlings.</title>
        <authorList>
            <person name="Jiang L."/>
            <person name="Lee J."/>
        </authorList>
    </citation>
    <scope>NUCLEOTIDE SEQUENCE</scope>
    <source>
        <strain evidence="1">DY_R2A_6</strain>
    </source>
</reference>
<organism evidence="1 2">
    <name type="scientific">Antarcticirhabdus aurantiaca</name>
    <dbReference type="NCBI Taxonomy" id="2606717"/>
    <lineage>
        <taxon>Bacteria</taxon>
        <taxon>Pseudomonadati</taxon>
        <taxon>Pseudomonadota</taxon>
        <taxon>Alphaproteobacteria</taxon>
        <taxon>Hyphomicrobiales</taxon>
        <taxon>Aurantimonadaceae</taxon>
        <taxon>Antarcticirhabdus</taxon>
    </lineage>
</organism>
<name>A0ACD4NU26_9HYPH</name>
<accession>A0ACD4NU26</accession>
<dbReference type="EMBL" id="CP113520">
    <property type="protein sequence ID" value="WAJ30338.1"/>
    <property type="molecule type" value="Genomic_DNA"/>
</dbReference>
<sequence length="449" mass="47790">MSAGIDAGAAALAHPAAPTVRSPAPVDQAGRKNLLLLIQLRWLAVAGQVVSILVVAFGFGATLPLAPMAAVIGALVVLNLLSVLRLRRRIRVFNAELFASLALDVAALTAQLYLSGGTENPFAPLYLLQVTLGAVLLEAWSLGLLVGLAILCFAALTAFHLPLPLLDAEGPWGVSPQMFGMLLCFVINSVLLVVFVTRINRNARERDERLALLRQRAAEEEHIVRMGLLASGAAHELGTPLSTLSIILGDWQRMPQLSADPEIASDLASMRAEVARCKSIVTGVLMAAGETRGESAAETTMFAFLDGLAADWRAAHPQGRLTYENRFDEDLPVVSESTLRQGVFNVLDNAFEVSPQAIALTASRDRDMLVLAVEDEGPGFPPEILAGAGQPYRSTKNSPARGLGLFLVFNVVRTLGGTVTVRNRAGTGARIEMRLPLTALVIEEDGDGA</sequence>
<keyword evidence="1" id="KW-0547">Nucleotide-binding</keyword>
<proteinExistence type="predicted"/>